<evidence type="ECO:0000259" key="5">
    <source>
        <dbReference type="PROSITE" id="PS51044"/>
    </source>
</evidence>
<dbReference type="Gene3D" id="3.30.40.10">
    <property type="entry name" value="Zinc/RING finger domain, C3HC4 (zinc finger)"/>
    <property type="match status" value="1"/>
</dbReference>
<evidence type="ECO:0000256" key="2">
    <source>
        <dbReference type="ARBA" id="ARBA00022771"/>
    </source>
</evidence>
<dbReference type="PANTHER" id="PTHR10782:SF94">
    <property type="entry name" value="SUPPRESSOR OF VARIEGATION 2-10, ISOFORM I"/>
    <property type="match status" value="1"/>
</dbReference>
<dbReference type="GO" id="GO:0000785">
    <property type="term" value="C:chromatin"/>
    <property type="evidence" value="ECO:0007669"/>
    <property type="project" value="TreeGrafter"/>
</dbReference>
<organism evidence="6 7">
    <name type="scientific">Cervus elaphus hippelaphus</name>
    <name type="common">European red deer</name>
    <dbReference type="NCBI Taxonomy" id="46360"/>
    <lineage>
        <taxon>Eukaryota</taxon>
        <taxon>Metazoa</taxon>
        <taxon>Chordata</taxon>
        <taxon>Craniata</taxon>
        <taxon>Vertebrata</taxon>
        <taxon>Euteleostomi</taxon>
        <taxon>Mammalia</taxon>
        <taxon>Eutheria</taxon>
        <taxon>Laurasiatheria</taxon>
        <taxon>Artiodactyla</taxon>
        <taxon>Ruminantia</taxon>
        <taxon>Pecora</taxon>
        <taxon>Cervidae</taxon>
        <taxon>Cervinae</taxon>
        <taxon>Cervus</taxon>
    </lineage>
</organism>
<dbReference type="InterPro" id="IPR013083">
    <property type="entry name" value="Znf_RING/FYVE/PHD"/>
</dbReference>
<comment type="caution">
    <text evidence="6">The sequence shown here is derived from an EMBL/GenBank/DDBJ whole genome shotgun (WGS) entry which is preliminary data.</text>
</comment>
<reference evidence="6 7" key="1">
    <citation type="journal article" date="2018" name="Mol. Genet. Genomics">
        <title>The red deer Cervus elaphus genome CerEla1.0: sequencing, annotating, genes, and chromosomes.</title>
        <authorList>
            <person name="Bana N.A."/>
            <person name="Nyiri A."/>
            <person name="Nagy J."/>
            <person name="Frank K."/>
            <person name="Nagy T."/>
            <person name="Steger V."/>
            <person name="Schiller M."/>
            <person name="Lakatos P."/>
            <person name="Sugar L."/>
            <person name="Horn P."/>
            <person name="Barta E."/>
            <person name="Orosz L."/>
        </authorList>
    </citation>
    <scope>NUCLEOTIDE SEQUENCE [LARGE SCALE GENOMIC DNA]</scope>
    <source>
        <strain evidence="6">Hungarian</strain>
    </source>
</reference>
<feature type="domain" description="SP-RING-type" evidence="5">
    <location>
        <begin position="244"/>
        <end position="307"/>
    </location>
</feature>
<sequence>MADFEELRNFLNCVSELQVLLGFAGWNKSGRKHDLLMRMLHLLKCDCNPAGQIKIRELYRRRYPWMLEGLSDLSTIKSPVLSLDGSSSPVEPDLAVAGTHLLPSTSVTPHSPFFPVGLCGFKILNPHLRCGSHLPQPLLSSVMRDYTVQIQLRLCLADTSLPEEDNYTNRLCMKVNGKLFPLPGYAPPPKDGIEQKRPGCPLNITSLLCQAFHFWGIRNWKELFHVCISCMTTHITHVITEIKNESEIATTSLRVTLMCPLGKMRLTIPCREVTCAHLWCFDAVLYLQMNEKKPTWICPVCDKKGCL</sequence>
<accession>A0A212CT54</accession>
<dbReference type="OrthoDB" id="10263264at2759"/>
<dbReference type="GO" id="GO:0061665">
    <property type="term" value="F:SUMO ligase activity"/>
    <property type="evidence" value="ECO:0007669"/>
    <property type="project" value="TreeGrafter"/>
</dbReference>
<dbReference type="Gene3D" id="2.60.120.780">
    <property type="entry name" value="PINIT domain"/>
    <property type="match status" value="1"/>
</dbReference>
<evidence type="ECO:0000256" key="1">
    <source>
        <dbReference type="ARBA" id="ARBA00022723"/>
    </source>
</evidence>
<dbReference type="InterPro" id="IPR036361">
    <property type="entry name" value="SAP_dom_sf"/>
</dbReference>
<evidence type="ECO:0000256" key="3">
    <source>
        <dbReference type="ARBA" id="ARBA00022833"/>
    </source>
</evidence>
<keyword evidence="3" id="KW-0862">Zinc</keyword>
<evidence type="ECO:0000313" key="7">
    <source>
        <dbReference type="Proteomes" id="UP000242450"/>
    </source>
</evidence>
<dbReference type="AlphaFoldDB" id="A0A212CT54"/>
<keyword evidence="1" id="KW-0479">Metal-binding</keyword>
<dbReference type="GO" id="GO:0016925">
    <property type="term" value="P:protein sumoylation"/>
    <property type="evidence" value="ECO:0007669"/>
    <property type="project" value="TreeGrafter"/>
</dbReference>
<dbReference type="InterPro" id="IPR038654">
    <property type="entry name" value="PINIT_sf"/>
</dbReference>
<dbReference type="Gene3D" id="1.10.720.30">
    <property type="entry name" value="SAP domain"/>
    <property type="match status" value="1"/>
</dbReference>
<dbReference type="InterPro" id="IPR004181">
    <property type="entry name" value="Znf_MIZ"/>
</dbReference>
<dbReference type="GO" id="GO:0008270">
    <property type="term" value="F:zinc ion binding"/>
    <property type="evidence" value="ECO:0007669"/>
    <property type="project" value="UniProtKB-KW"/>
</dbReference>
<protein>
    <recommendedName>
        <fullName evidence="5">SP-RING-type domain-containing protein</fullName>
    </recommendedName>
</protein>
<evidence type="ECO:0000313" key="6">
    <source>
        <dbReference type="EMBL" id="OWK09125.1"/>
    </source>
</evidence>
<keyword evidence="7" id="KW-1185">Reference proteome</keyword>
<dbReference type="GO" id="GO:0006357">
    <property type="term" value="P:regulation of transcription by RNA polymerase II"/>
    <property type="evidence" value="ECO:0007669"/>
    <property type="project" value="TreeGrafter"/>
</dbReference>
<dbReference type="PANTHER" id="PTHR10782">
    <property type="entry name" value="ZINC FINGER MIZ DOMAIN-CONTAINING PROTEIN"/>
    <property type="match status" value="1"/>
</dbReference>
<dbReference type="PROSITE" id="PS51044">
    <property type="entry name" value="ZF_SP_RING"/>
    <property type="match status" value="1"/>
</dbReference>
<dbReference type="SUPFAM" id="SSF68906">
    <property type="entry name" value="SAP domain"/>
    <property type="match status" value="1"/>
</dbReference>
<gene>
    <name evidence="6" type="ORF">Celaphus_00015442</name>
</gene>
<dbReference type="Proteomes" id="UP000242450">
    <property type="component" value="Chromosome 13"/>
</dbReference>
<evidence type="ECO:0000256" key="4">
    <source>
        <dbReference type="PROSITE-ProRule" id="PRU00452"/>
    </source>
</evidence>
<dbReference type="EMBL" id="MKHE01000013">
    <property type="protein sequence ID" value="OWK09125.1"/>
    <property type="molecule type" value="Genomic_DNA"/>
</dbReference>
<dbReference type="GO" id="GO:0003712">
    <property type="term" value="F:transcription coregulator activity"/>
    <property type="evidence" value="ECO:0007669"/>
    <property type="project" value="TreeGrafter"/>
</dbReference>
<name>A0A212CT54_CEREH</name>
<keyword evidence="2 4" id="KW-0863">Zinc-finger</keyword>
<proteinExistence type="predicted"/>
<dbReference type="Pfam" id="PF02891">
    <property type="entry name" value="zf-MIZ"/>
    <property type="match status" value="1"/>
</dbReference>
<dbReference type="FunFam" id="1.10.720.30:FF:000001">
    <property type="entry name" value="E3 SUMO-protein ligase PIAS2 isoform 1"/>
    <property type="match status" value="1"/>
</dbReference>